<dbReference type="GO" id="GO:0003677">
    <property type="term" value="F:DNA binding"/>
    <property type="evidence" value="ECO:0007669"/>
    <property type="project" value="UniProtKB-KW"/>
</dbReference>
<gene>
    <name evidence="3" type="ORF">RGCCGE502_21615</name>
</gene>
<name>S3HC80_9HYPH</name>
<dbReference type="EMBL" id="AEYE02000027">
    <property type="protein sequence ID" value="EPE96219.1"/>
    <property type="molecule type" value="Genomic_DNA"/>
</dbReference>
<dbReference type="HOGENOM" id="CLU_066192_26_3_5"/>
<dbReference type="GO" id="GO:0003700">
    <property type="term" value="F:DNA-binding transcription factor activity"/>
    <property type="evidence" value="ECO:0007669"/>
    <property type="project" value="TreeGrafter"/>
</dbReference>
<dbReference type="Pfam" id="PF01381">
    <property type="entry name" value="HTH_3"/>
    <property type="match status" value="1"/>
</dbReference>
<dbReference type="PANTHER" id="PTHR46797">
    <property type="entry name" value="HTH-TYPE TRANSCRIPTIONAL REGULATOR"/>
    <property type="match status" value="1"/>
</dbReference>
<organism evidence="3 4">
    <name type="scientific">Rhizobium grahamii CCGE 502</name>
    <dbReference type="NCBI Taxonomy" id="990285"/>
    <lineage>
        <taxon>Bacteria</taxon>
        <taxon>Pseudomonadati</taxon>
        <taxon>Pseudomonadota</taxon>
        <taxon>Alphaproteobacteria</taxon>
        <taxon>Hyphomicrobiales</taxon>
        <taxon>Rhizobiaceae</taxon>
        <taxon>Rhizobium/Agrobacterium group</taxon>
        <taxon>Rhizobium</taxon>
    </lineage>
</organism>
<keyword evidence="4" id="KW-1185">Reference proteome</keyword>
<accession>S3HC80</accession>
<sequence>MEGTTHLQQQEAGMKAKQPNAVDAYVGKRVKSHRKELGISQAALSEKLGITSQQLNKCEQGINRVGASRLQAIAEVLQVPIGYFFEKDAPEASVSPLKGKNDVSLFIATEEGLAWITALLAIKDQNTREKLLSLLTHLGSMHRKQADENKE</sequence>
<keyword evidence="1" id="KW-0238">DNA-binding</keyword>
<dbReference type="InterPro" id="IPR050807">
    <property type="entry name" value="TransReg_Diox_bact_type"/>
</dbReference>
<dbReference type="AlphaFoldDB" id="S3HC80"/>
<dbReference type="eggNOG" id="COG1396">
    <property type="taxonomic scope" value="Bacteria"/>
</dbReference>
<proteinExistence type="predicted"/>
<evidence type="ECO:0000313" key="4">
    <source>
        <dbReference type="Proteomes" id="UP000014411"/>
    </source>
</evidence>
<reference evidence="3 4" key="1">
    <citation type="journal article" date="2012" name="J. Bacteriol.">
        <title>Genome sequence of Rhizobium grahamii CCGE502, a broad-host-range symbiont with low nodulation competitiveness in Phaseolus vulgaris.</title>
        <authorList>
            <person name="Althabegoiti M.J."/>
            <person name="Lozano L."/>
            <person name="Torres-Tejerizo G."/>
            <person name="Ormeno-Orrillo E."/>
            <person name="Rogel M.A."/>
            <person name="Gonzalez V."/>
            <person name="Martinez-Romero E."/>
        </authorList>
    </citation>
    <scope>NUCLEOTIDE SEQUENCE [LARGE SCALE GENOMIC DNA]</scope>
    <source>
        <strain evidence="3 4">CCGE 502</strain>
    </source>
</reference>
<evidence type="ECO:0000313" key="3">
    <source>
        <dbReference type="EMBL" id="EPE96219.1"/>
    </source>
</evidence>
<evidence type="ECO:0000256" key="1">
    <source>
        <dbReference type="ARBA" id="ARBA00023125"/>
    </source>
</evidence>
<dbReference type="InterPro" id="IPR010982">
    <property type="entry name" value="Lambda_DNA-bd_dom_sf"/>
</dbReference>
<feature type="domain" description="HTH cro/C1-type" evidence="2">
    <location>
        <begin position="30"/>
        <end position="84"/>
    </location>
</feature>
<dbReference type="SMART" id="SM00530">
    <property type="entry name" value="HTH_XRE"/>
    <property type="match status" value="1"/>
</dbReference>
<dbReference type="SUPFAM" id="SSF47413">
    <property type="entry name" value="lambda repressor-like DNA-binding domains"/>
    <property type="match status" value="1"/>
</dbReference>
<dbReference type="Gene3D" id="1.10.260.40">
    <property type="entry name" value="lambda repressor-like DNA-binding domains"/>
    <property type="match status" value="1"/>
</dbReference>
<protein>
    <submittedName>
        <fullName evidence="3">XRE family transcriptional regulator</fullName>
    </submittedName>
</protein>
<dbReference type="GO" id="GO:0005829">
    <property type="term" value="C:cytosol"/>
    <property type="evidence" value="ECO:0007669"/>
    <property type="project" value="TreeGrafter"/>
</dbReference>
<dbReference type="STRING" id="990285.RGCCGE502_21615"/>
<dbReference type="CDD" id="cd00093">
    <property type="entry name" value="HTH_XRE"/>
    <property type="match status" value="1"/>
</dbReference>
<dbReference type="PANTHER" id="PTHR46797:SF1">
    <property type="entry name" value="METHYLPHOSPHONATE SYNTHASE"/>
    <property type="match status" value="1"/>
</dbReference>
<dbReference type="PROSITE" id="PS50943">
    <property type="entry name" value="HTH_CROC1"/>
    <property type="match status" value="1"/>
</dbReference>
<dbReference type="Proteomes" id="UP000014411">
    <property type="component" value="Unassembled WGS sequence"/>
</dbReference>
<evidence type="ECO:0000259" key="2">
    <source>
        <dbReference type="PROSITE" id="PS50943"/>
    </source>
</evidence>
<dbReference type="InterPro" id="IPR001387">
    <property type="entry name" value="Cro/C1-type_HTH"/>
</dbReference>
<comment type="caution">
    <text evidence="3">The sequence shown here is derived from an EMBL/GenBank/DDBJ whole genome shotgun (WGS) entry which is preliminary data.</text>
</comment>